<evidence type="ECO:0000256" key="1">
    <source>
        <dbReference type="SAM" id="SignalP"/>
    </source>
</evidence>
<evidence type="ECO:0000313" key="2">
    <source>
        <dbReference type="EMBL" id="VEN53068.1"/>
    </source>
</evidence>
<feature type="signal peptide" evidence="1">
    <location>
        <begin position="1"/>
        <end position="20"/>
    </location>
</feature>
<dbReference type="OrthoDB" id="10031887at2759"/>
<dbReference type="EMBL" id="CAACVG010009379">
    <property type="protein sequence ID" value="VEN53068.1"/>
    <property type="molecule type" value="Genomic_DNA"/>
</dbReference>
<feature type="chain" id="PRO_5025048775" evidence="1">
    <location>
        <begin position="21"/>
        <end position="148"/>
    </location>
</feature>
<organism evidence="2 3">
    <name type="scientific">Callosobruchus maculatus</name>
    <name type="common">Southern cowpea weevil</name>
    <name type="synonym">Pulse bruchid</name>
    <dbReference type="NCBI Taxonomy" id="64391"/>
    <lineage>
        <taxon>Eukaryota</taxon>
        <taxon>Metazoa</taxon>
        <taxon>Ecdysozoa</taxon>
        <taxon>Arthropoda</taxon>
        <taxon>Hexapoda</taxon>
        <taxon>Insecta</taxon>
        <taxon>Pterygota</taxon>
        <taxon>Neoptera</taxon>
        <taxon>Endopterygota</taxon>
        <taxon>Coleoptera</taxon>
        <taxon>Polyphaga</taxon>
        <taxon>Cucujiformia</taxon>
        <taxon>Chrysomeloidea</taxon>
        <taxon>Chrysomelidae</taxon>
        <taxon>Bruchinae</taxon>
        <taxon>Bruchini</taxon>
        <taxon>Callosobruchus</taxon>
    </lineage>
</organism>
<name>A0A653D0K9_CALMS</name>
<dbReference type="AlphaFoldDB" id="A0A653D0K9"/>
<protein>
    <submittedName>
        <fullName evidence="2">Uncharacterized protein</fullName>
    </submittedName>
</protein>
<keyword evidence="3" id="KW-1185">Reference proteome</keyword>
<accession>A0A653D0K9</accession>
<gene>
    <name evidence="2" type="ORF">CALMAC_LOCUS12995</name>
</gene>
<proteinExistence type="predicted"/>
<reference evidence="2 3" key="1">
    <citation type="submission" date="2019-01" db="EMBL/GenBank/DDBJ databases">
        <authorList>
            <person name="Sayadi A."/>
        </authorList>
    </citation>
    <scope>NUCLEOTIDE SEQUENCE [LARGE SCALE GENOMIC DNA]</scope>
</reference>
<keyword evidence="1" id="KW-0732">Signal</keyword>
<dbReference type="Proteomes" id="UP000410492">
    <property type="component" value="Unassembled WGS sequence"/>
</dbReference>
<evidence type="ECO:0000313" key="3">
    <source>
        <dbReference type="Proteomes" id="UP000410492"/>
    </source>
</evidence>
<sequence length="148" mass="17016">MTSGIGRFWCLLCICPILLANTMDYSNYENHIVRRTHLRQLWDPNFEDAMRVEAVTGTENNTVTNMTVQLGATAYMHCHVRSSERELGGSGHKFHNEFPFTRTQHLIIRDNGDTIFQLFYYHTKMIVKDHLLERSSKCLGFAGETGTS</sequence>